<gene>
    <name evidence="1" type="ORF">EV182_003438</name>
</gene>
<comment type="caution">
    <text evidence="1">The sequence shown here is derived from an EMBL/GenBank/DDBJ whole genome shotgun (WGS) entry which is preliminary data.</text>
</comment>
<evidence type="ECO:0000313" key="2">
    <source>
        <dbReference type="Proteomes" id="UP001145114"/>
    </source>
</evidence>
<sequence>EIDFGYNSRLGADLEAIRALARLIHANRDSLRVLKLDRVGLTDKGLALLVETLVGSTVAGTNTFPLPSLRSLYLRGNRFGTAGISLLSRFLSLPLPSFPGGETRCYAADYHCHCCNSRLEGLYLGYNSTIDPVGLADLATCVQRLPSLRHLGLGAIATTGICYRAPGDTGDHGGEDDGCPGLSELFTALAIHPAVTHLFLPRNSLGDHGIRVLFQALRPNGVLRHLSIACNGITAVGAQHIAEWIGTYAPSSLVTIDLSDNPLGDLGIQRIAAGLAKRPVAGNCATSPADNHHHNRHHQHLCRGGGIPHLRNLVLCACFITDVGVSALASALSSNRSLERINLGYNSRISHKGYHLLCDLAKNNPFLQQIIIGSSPTSIPVTTADHIPVGSSAIAFDDADPIGVLNAILLRNSQHIAHRQEWLGRIVAFVKQHRTCIAAAPVVDASIQLDSMIAAQHGLPLPDNSHQWKEYLGGSFGISYPTDWFTLLQLVLLNSDDDEETDIVLNRNYQQSTTLDAITSPERRYDDDGSINDARWYRLVELAPGSAYTVRISYPPTIPVDFDVDVVSMPPVSPGASGHNTVTMGLRILPKYIGVMATAKWEGAASGGELAAEYDLIVESVYLGIPRTCLPLIPHVSLVLGLSYFVIVPYLKRVMFNKAIRDATFTRYSCKKQDSTIEQD</sequence>
<name>A0ACC1HQK8_9FUNG</name>
<evidence type="ECO:0000313" key="1">
    <source>
        <dbReference type="EMBL" id="KAJ1678742.1"/>
    </source>
</evidence>
<dbReference type="Proteomes" id="UP001145114">
    <property type="component" value="Unassembled WGS sequence"/>
</dbReference>
<keyword evidence="2" id="KW-1185">Reference proteome</keyword>
<dbReference type="EMBL" id="JAMZIH010000892">
    <property type="protein sequence ID" value="KAJ1678742.1"/>
    <property type="molecule type" value="Genomic_DNA"/>
</dbReference>
<proteinExistence type="predicted"/>
<accession>A0ACC1HQK8</accession>
<reference evidence="1" key="1">
    <citation type="submission" date="2022-06" db="EMBL/GenBank/DDBJ databases">
        <title>Phylogenomic reconstructions and comparative analyses of Kickxellomycotina fungi.</title>
        <authorList>
            <person name="Reynolds N.K."/>
            <person name="Stajich J.E."/>
            <person name="Barry K."/>
            <person name="Grigoriev I.V."/>
            <person name="Crous P."/>
            <person name="Smith M.E."/>
        </authorList>
    </citation>
    <scope>NUCLEOTIDE SEQUENCE</scope>
    <source>
        <strain evidence="1">RSA 2271</strain>
    </source>
</reference>
<protein>
    <submittedName>
        <fullName evidence="1">Uncharacterized protein</fullName>
    </submittedName>
</protein>
<organism evidence="1 2">
    <name type="scientific">Spiromyces aspiralis</name>
    <dbReference type="NCBI Taxonomy" id="68401"/>
    <lineage>
        <taxon>Eukaryota</taxon>
        <taxon>Fungi</taxon>
        <taxon>Fungi incertae sedis</taxon>
        <taxon>Zoopagomycota</taxon>
        <taxon>Kickxellomycotina</taxon>
        <taxon>Kickxellomycetes</taxon>
        <taxon>Kickxellales</taxon>
        <taxon>Kickxellaceae</taxon>
        <taxon>Spiromyces</taxon>
    </lineage>
</organism>
<feature type="non-terminal residue" evidence="1">
    <location>
        <position position="1"/>
    </location>
</feature>